<keyword evidence="7" id="KW-0315">Glutamine amidotransferase</keyword>
<dbReference type="PANTHER" id="PTHR10099">
    <property type="entry name" value="PHOSPHORIBOSYLFORMYLGLYCINAMIDINE SYNTHASE"/>
    <property type="match status" value="1"/>
</dbReference>
<keyword evidence="5" id="KW-0378">Hydrolase</keyword>
<gene>
    <name evidence="8" type="primary">purQ</name>
    <name evidence="8" type="ORF">COV89_03130</name>
</gene>
<dbReference type="Proteomes" id="UP000231371">
    <property type="component" value="Unassembled WGS sequence"/>
</dbReference>
<dbReference type="Pfam" id="PF13507">
    <property type="entry name" value="GATase_5"/>
    <property type="match status" value="1"/>
</dbReference>
<comment type="caution">
    <text evidence="8">The sequence shown here is derived from an EMBL/GenBank/DDBJ whole genome shotgun (WGS) entry which is preliminary data.</text>
</comment>
<dbReference type="GO" id="GO:0004642">
    <property type="term" value="F:phosphoribosylformylglycinamidine synthase activity"/>
    <property type="evidence" value="ECO:0007669"/>
    <property type="project" value="InterPro"/>
</dbReference>
<evidence type="ECO:0000256" key="1">
    <source>
        <dbReference type="ARBA" id="ARBA00022490"/>
    </source>
</evidence>
<dbReference type="Gene3D" id="3.40.50.880">
    <property type="match status" value="1"/>
</dbReference>
<dbReference type="GO" id="GO:0006189">
    <property type="term" value="P:'de novo' IMP biosynthetic process"/>
    <property type="evidence" value="ECO:0007669"/>
    <property type="project" value="InterPro"/>
</dbReference>
<evidence type="ECO:0000256" key="4">
    <source>
        <dbReference type="ARBA" id="ARBA00022755"/>
    </source>
</evidence>
<proteinExistence type="predicted"/>
<keyword evidence="2" id="KW-0436">Ligase</keyword>
<sequence length="263" mass="29457">MGKRIKPSVCVLKTDGINCDRETKHAFDLAGGKTQLVHINELRKGERRLESYEILVIPGGFSYGDDVASGKILAVELNSYLGDQINKFVQRRKGLVLGVCNGFQVLVRTGLLPFGTMGEMQATLGQNDSGHFECRWVSLKVEDNNACVFLEGMKGSVFYQVAHGEGKFFAQPPILERVETEKLVVFRYCDTPGNPTQEYPLNPNGSLNAIAGITDPTGRILGLMPHPERFTRRTQYPNWRRMKNLEPQGLPIFEKMVSYASRM</sequence>
<evidence type="ECO:0000256" key="3">
    <source>
        <dbReference type="ARBA" id="ARBA00022741"/>
    </source>
</evidence>
<keyword evidence="1" id="KW-0963">Cytoplasm</keyword>
<dbReference type="PIRSF" id="PIRSF001586">
    <property type="entry name" value="FGAM_synth_I"/>
    <property type="match status" value="1"/>
</dbReference>
<evidence type="ECO:0000313" key="8">
    <source>
        <dbReference type="EMBL" id="PIQ69953.1"/>
    </source>
</evidence>
<dbReference type="GO" id="GO:0005524">
    <property type="term" value="F:ATP binding"/>
    <property type="evidence" value="ECO:0007669"/>
    <property type="project" value="UniProtKB-KW"/>
</dbReference>
<dbReference type="PANTHER" id="PTHR10099:SF1">
    <property type="entry name" value="PHOSPHORIBOSYLFORMYLGLYCINAMIDINE SYNTHASE"/>
    <property type="match status" value="1"/>
</dbReference>
<keyword evidence="4" id="KW-0658">Purine biosynthesis</keyword>
<dbReference type="EMBL" id="PCVI01000050">
    <property type="protein sequence ID" value="PIQ69953.1"/>
    <property type="molecule type" value="Genomic_DNA"/>
</dbReference>
<keyword evidence="6" id="KW-0067">ATP-binding</keyword>
<dbReference type="NCBIfam" id="TIGR01737">
    <property type="entry name" value="FGAM_synth_I"/>
    <property type="match status" value="1"/>
</dbReference>
<dbReference type="SUPFAM" id="SSF52317">
    <property type="entry name" value="Class I glutamine amidotransferase-like"/>
    <property type="match status" value="1"/>
</dbReference>
<evidence type="ECO:0000256" key="6">
    <source>
        <dbReference type="ARBA" id="ARBA00022840"/>
    </source>
</evidence>
<dbReference type="InterPro" id="IPR029062">
    <property type="entry name" value="Class_I_gatase-like"/>
</dbReference>
<organism evidence="8 9">
    <name type="scientific">Candidatus Shapirobacteria bacterium CG11_big_fil_rev_8_21_14_0_20_40_12</name>
    <dbReference type="NCBI Taxonomy" id="1974889"/>
    <lineage>
        <taxon>Bacteria</taxon>
        <taxon>Candidatus Shapironibacteriota</taxon>
    </lineage>
</organism>
<dbReference type="GO" id="GO:0016787">
    <property type="term" value="F:hydrolase activity"/>
    <property type="evidence" value="ECO:0007669"/>
    <property type="project" value="UniProtKB-KW"/>
</dbReference>
<evidence type="ECO:0000313" key="9">
    <source>
        <dbReference type="Proteomes" id="UP000231371"/>
    </source>
</evidence>
<protein>
    <submittedName>
        <fullName evidence="8">Phosphoribosylformylglycinamidine synthase I</fullName>
    </submittedName>
</protein>
<dbReference type="AlphaFoldDB" id="A0A2H0KH95"/>
<accession>A0A2H0KH95</accession>
<dbReference type="SMART" id="SM01211">
    <property type="entry name" value="GATase_5"/>
    <property type="match status" value="1"/>
</dbReference>
<reference evidence="8 9" key="1">
    <citation type="submission" date="2017-09" db="EMBL/GenBank/DDBJ databases">
        <title>Depth-based differentiation of microbial function through sediment-hosted aquifers and enrichment of novel symbionts in the deep terrestrial subsurface.</title>
        <authorList>
            <person name="Probst A.J."/>
            <person name="Ladd B."/>
            <person name="Jarett J.K."/>
            <person name="Geller-Mcgrath D.E."/>
            <person name="Sieber C.M."/>
            <person name="Emerson J.B."/>
            <person name="Anantharaman K."/>
            <person name="Thomas B.C."/>
            <person name="Malmstrom R."/>
            <person name="Stieglmeier M."/>
            <person name="Klingl A."/>
            <person name="Woyke T."/>
            <person name="Ryan C.M."/>
            <person name="Banfield J.F."/>
        </authorList>
    </citation>
    <scope>NUCLEOTIDE SEQUENCE [LARGE SCALE GENOMIC DNA]</scope>
    <source>
        <strain evidence="8">CG11_big_fil_rev_8_21_14_0_20_40_12</strain>
    </source>
</reference>
<dbReference type="CDD" id="cd01740">
    <property type="entry name" value="GATase1_FGAR_AT"/>
    <property type="match status" value="1"/>
</dbReference>
<evidence type="ECO:0000256" key="7">
    <source>
        <dbReference type="ARBA" id="ARBA00022962"/>
    </source>
</evidence>
<dbReference type="PROSITE" id="PS51273">
    <property type="entry name" value="GATASE_TYPE_1"/>
    <property type="match status" value="1"/>
</dbReference>
<dbReference type="GO" id="GO:0005737">
    <property type="term" value="C:cytoplasm"/>
    <property type="evidence" value="ECO:0007669"/>
    <property type="project" value="TreeGrafter"/>
</dbReference>
<evidence type="ECO:0000256" key="2">
    <source>
        <dbReference type="ARBA" id="ARBA00022598"/>
    </source>
</evidence>
<evidence type="ECO:0000256" key="5">
    <source>
        <dbReference type="ARBA" id="ARBA00022801"/>
    </source>
</evidence>
<dbReference type="InterPro" id="IPR010075">
    <property type="entry name" value="PRibForGlyAmidine_synth_PurQ"/>
</dbReference>
<name>A0A2H0KH95_9BACT</name>
<keyword evidence="3" id="KW-0547">Nucleotide-binding</keyword>